<feature type="domain" description="TIR" evidence="3">
    <location>
        <begin position="1"/>
        <end position="132"/>
    </location>
</feature>
<dbReference type="PROSITE" id="PS50104">
    <property type="entry name" value="TIR"/>
    <property type="match status" value="1"/>
</dbReference>
<name>A0A1B1AKY8_9PROT</name>
<dbReference type="InterPro" id="IPR035897">
    <property type="entry name" value="Toll_tir_struct_dom_sf"/>
</dbReference>
<reference evidence="4 5" key="1">
    <citation type="submission" date="2015-11" db="EMBL/GenBank/DDBJ databases">
        <title>Whole-Genome Sequence of Candidatus Oderbacter manganicum from the National Park Lower Oder Valley, Germany.</title>
        <authorList>
            <person name="Braun B."/>
            <person name="Liere K."/>
            <person name="Szewzyk U."/>
        </authorList>
    </citation>
    <scope>NUCLEOTIDE SEQUENCE [LARGE SCALE GENOMIC DNA]</scope>
    <source>
        <strain evidence="4 5">OTSz_A_272</strain>
    </source>
</reference>
<dbReference type="RefSeq" id="WP_066773059.1">
    <property type="nucleotide sequence ID" value="NZ_CP013244.1"/>
</dbReference>
<proteinExistence type="predicted"/>
<keyword evidence="2" id="KW-1133">Transmembrane helix</keyword>
<organism evidence="4 5">
    <name type="scientific">Candidatus Viadribacter manganicus</name>
    <dbReference type="NCBI Taxonomy" id="1759059"/>
    <lineage>
        <taxon>Bacteria</taxon>
        <taxon>Pseudomonadati</taxon>
        <taxon>Pseudomonadota</taxon>
        <taxon>Alphaproteobacteria</taxon>
        <taxon>Hyphomonadales</taxon>
        <taxon>Hyphomonadaceae</taxon>
        <taxon>Candidatus Viadribacter</taxon>
    </lineage>
</organism>
<accession>A0A1B1AKY8</accession>
<keyword evidence="2" id="KW-0472">Membrane</keyword>
<sequence length="344" mass="36848">MADVFLSYAREDTARADQVAKGLAAAGLDVFWDNEIPPGTTWADYIEQKLTQSKALIVLWSENSTKSQWVREEARMGRDKGVLIPVTIDNAQPPFGFGEVQAANLSSWNGEADHPHWRRFVDAVMNATKSEPRPPSQPMPSAPPRAAPPPPPQAPQAAMSAPAPAKSGGVSTWAWIASGVAVAAIIGVASFAMLQSQQQTAYNPPAVQTPPQPQQPVGDQNPQQIIIAQLQQASGALGQQGYQMVGQPFSGGLQPGQTWDVPTQMAVGYEYQIVGVCDRDCSDLDLRLFDGAGGLIVEDTSTSSQPNFGVIPTSTGAFNLQVHMYACTVAPCYYAVALYARPRQ</sequence>
<dbReference type="KEGG" id="cbot:ATE48_15575"/>
<keyword evidence="2" id="KW-0812">Transmembrane</keyword>
<evidence type="ECO:0000256" key="2">
    <source>
        <dbReference type="SAM" id="Phobius"/>
    </source>
</evidence>
<evidence type="ECO:0000313" key="5">
    <source>
        <dbReference type="Proteomes" id="UP000092498"/>
    </source>
</evidence>
<feature type="transmembrane region" description="Helical" evidence="2">
    <location>
        <begin position="173"/>
        <end position="194"/>
    </location>
</feature>
<dbReference type="OrthoDB" id="105971at2"/>
<dbReference type="InParanoid" id="A0A1B1AKY8"/>
<dbReference type="Pfam" id="PF13676">
    <property type="entry name" value="TIR_2"/>
    <property type="match status" value="1"/>
</dbReference>
<evidence type="ECO:0000259" key="3">
    <source>
        <dbReference type="PROSITE" id="PS50104"/>
    </source>
</evidence>
<protein>
    <recommendedName>
        <fullName evidence="3">TIR domain-containing protein</fullName>
    </recommendedName>
</protein>
<dbReference type="SUPFAM" id="SSF52200">
    <property type="entry name" value="Toll/Interleukin receptor TIR domain"/>
    <property type="match status" value="1"/>
</dbReference>
<dbReference type="Gene3D" id="3.40.50.10140">
    <property type="entry name" value="Toll/interleukin-1 receptor homology (TIR) domain"/>
    <property type="match status" value="1"/>
</dbReference>
<dbReference type="AlphaFoldDB" id="A0A1B1AKY8"/>
<dbReference type="EMBL" id="CP013244">
    <property type="protein sequence ID" value="ANP47239.1"/>
    <property type="molecule type" value="Genomic_DNA"/>
</dbReference>
<dbReference type="SMART" id="SM00255">
    <property type="entry name" value="TIR"/>
    <property type="match status" value="1"/>
</dbReference>
<dbReference type="STRING" id="1759059.ATE48_15575"/>
<gene>
    <name evidence="4" type="ORF">ATE48_15575</name>
</gene>
<feature type="compositionally biased region" description="Low complexity" evidence="1">
    <location>
        <begin position="155"/>
        <end position="165"/>
    </location>
</feature>
<dbReference type="Proteomes" id="UP000092498">
    <property type="component" value="Chromosome"/>
</dbReference>
<evidence type="ECO:0000313" key="4">
    <source>
        <dbReference type="EMBL" id="ANP47239.1"/>
    </source>
</evidence>
<feature type="compositionally biased region" description="Pro residues" evidence="1">
    <location>
        <begin position="133"/>
        <end position="154"/>
    </location>
</feature>
<dbReference type="InterPro" id="IPR000157">
    <property type="entry name" value="TIR_dom"/>
</dbReference>
<evidence type="ECO:0000256" key="1">
    <source>
        <dbReference type="SAM" id="MobiDB-lite"/>
    </source>
</evidence>
<dbReference type="GO" id="GO:0007165">
    <property type="term" value="P:signal transduction"/>
    <property type="evidence" value="ECO:0007669"/>
    <property type="project" value="InterPro"/>
</dbReference>
<keyword evidence="5" id="KW-1185">Reference proteome</keyword>
<feature type="region of interest" description="Disordered" evidence="1">
    <location>
        <begin position="128"/>
        <end position="165"/>
    </location>
</feature>